<dbReference type="InterPro" id="IPR011009">
    <property type="entry name" value="Kinase-like_dom_sf"/>
</dbReference>
<dbReference type="PROSITE" id="PS50011">
    <property type="entry name" value="PROTEIN_KINASE_DOM"/>
    <property type="match status" value="1"/>
</dbReference>
<evidence type="ECO:0000256" key="4">
    <source>
        <dbReference type="SAM" id="MobiDB-lite"/>
    </source>
</evidence>
<dbReference type="InterPro" id="IPR017441">
    <property type="entry name" value="Protein_kinase_ATP_BS"/>
</dbReference>
<dbReference type="PANTHER" id="PTHR44167:SF26">
    <property type="entry name" value="PROTEIN KINASE, PUTATIVE (AFU_ORTHOLOGUE AFUA_5G07950)-RELATED"/>
    <property type="match status" value="1"/>
</dbReference>
<evidence type="ECO:0000259" key="5">
    <source>
        <dbReference type="PROSITE" id="PS50011"/>
    </source>
</evidence>
<name>A0A9W8Z9C6_9PLEO</name>
<keyword evidence="7" id="KW-1185">Reference proteome</keyword>
<feature type="region of interest" description="Disordered" evidence="4">
    <location>
        <begin position="646"/>
        <end position="698"/>
    </location>
</feature>
<dbReference type="OrthoDB" id="74764at2759"/>
<dbReference type="PANTHER" id="PTHR44167">
    <property type="entry name" value="OVARIAN-SPECIFIC SERINE/THREONINE-PROTEIN KINASE LOK-RELATED"/>
    <property type="match status" value="1"/>
</dbReference>
<gene>
    <name evidence="6" type="ORF">N0V91_007347</name>
</gene>
<dbReference type="Gene3D" id="3.30.200.20">
    <property type="entry name" value="Phosphorylase Kinase, domain 1"/>
    <property type="match status" value="1"/>
</dbReference>
<dbReference type="GO" id="GO:0004674">
    <property type="term" value="F:protein serine/threonine kinase activity"/>
    <property type="evidence" value="ECO:0007669"/>
    <property type="project" value="TreeGrafter"/>
</dbReference>
<dbReference type="Proteomes" id="UP001140510">
    <property type="component" value="Unassembled WGS sequence"/>
</dbReference>
<dbReference type="SUPFAM" id="SSF56112">
    <property type="entry name" value="Protein kinase-like (PK-like)"/>
    <property type="match status" value="1"/>
</dbReference>
<comment type="caution">
    <text evidence="6">The sequence shown here is derived from an EMBL/GenBank/DDBJ whole genome shotgun (WGS) entry which is preliminary data.</text>
</comment>
<feature type="compositionally biased region" description="Basic residues" evidence="4">
    <location>
        <begin position="688"/>
        <end position="698"/>
    </location>
</feature>
<evidence type="ECO:0000313" key="6">
    <source>
        <dbReference type="EMBL" id="KAJ4402313.1"/>
    </source>
</evidence>
<dbReference type="PROSITE" id="PS00108">
    <property type="entry name" value="PROTEIN_KINASE_ST"/>
    <property type="match status" value="1"/>
</dbReference>
<dbReference type="InterPro" id="IPR008984">
    <property type="entry name" value="SMAD_FHA_dom_sf"/>
</dbReference>
<dbReference type="SUPFAM" id="SSF49879">
    <property type="entry name" value="SMAD/FHA domain"/>
    <property type="match status" value="1"/>
</dbReference>
<dbReference type="Gene3D" id="1.10.510.10">
    <property type="entry name" value="Transferase(Phosphotransferase) domain 1"/>
    <property type="match status" value="1"/>
</dbReference>
<accession>A0A9W8Z9C6</accession>
<evidence type="ECO:0000313" key="7">
    <source>
        <dbReference type="Proteomes" id="UP001140510"/>
    </source>
</evidence>
<feature type="binding site" evidence="3">
    <location>
        <position position="147"/>
    </location>
    <ligand>
        <name>ATP</name>
        <dbReference type="ChEBI" id="CHEBI:30616"/>
    </ligand>
</feature>
<organism evidence="6 7">
    <name type="scientific">Didymella pomorum</name>
    <dbReference type="NCBI Taxonomy" id="749634"/>
    <lineage>
        <taxon>Eukaryota</taxon>
        <taxon>Fungi</taxon>
        <taxon>Dikarya</taxon>
        <taxon>Ascomycota</taxon>
        <taxon>Pezizomycotina</taxon>
        <taxon>Dothideomycetes</taxon>
        <taxon>Pleosporomycetidae</taxon>
        <taxon>Pleosporales</taxon>
        <taxon>Pleosporineae</taxon>
        <taxon>Didymellaceae</taxon>
        <taxon>Didymella</taxon>
    </lineage>
</organism>
<dbReference type="InterPro" id="IPR008271">
    <property type="entry name" value="Ser/Thr_kinase_AS"/>
</dbReference>
<evidence type="ECO:0000256" key="2">
    <source>
        <dbReference type="ARBA" id="ARBA00022840"/>
    </source>
</evidence>
<feature type="domain" description="Protein kinase" evidence="5">
    <location>
        <begin position="118"/>
        <end position="428"/>
    </location>
</feature>
<reference evidence="6" key="1">
    <citation type="submission" date="2022-10" db="EMBL/GenBank/DDBJ databases">
        <title>Tapping the CABI collections for fungal endophytes: first genome assemblies for Collariella, Neodidymelliopsis, Ascochyta clinopodiicola, Didymella pomorum, Didymosphaeria variabile, Neocosmospora piperis and Neocucurbitaria cava.</title>
        <authorList>
            <person name="Hill R."/>
        </authorList>
    </citation>
    <scope>NUCLEOTIDE SEQUENCE</scope>
    <source>
        <strain evidence="6">IMI 355091</strain>
    </source>
</reference>
<dbReference type="PROSITE" id="PS00107">
    <property type="entry name" value="PROTEIN_KINASE_ATP"/>
    <property type="match status" value="1"/>
</dbReference>
<evidence type="ECO:0000256" key="1">
    <source>
        <dbReference type="ARBA" id="ARBA00022741"/>
    </source>
</evidence>
<dbReference type="EMBL" id="JAPEVA010000063">
    <property type="protein sequence ID" value="KAJ4402313.1"/>
    <property type="molecule type" value="Genomic_DNA"/>
</dbReference>
<evidence type="ECO:0000256" key="3">
    <source>
        <dbReference type="PROSITE-ProRule" id="PRU10141"/>
    </source>
</evidence>
<keyword evidence="2 3" id="KW-0067">ATP-binding</keyword>
<proteinExistence type="predicted"/>
<dbReference type="Pfam" id="PF00069">
    <property type="entry name" value="Pkinase"/>
    <property type="match status" value="1"/>
</dbReference>
<sequence length="698" mass="79668">MISSRYRWQDDYTISREHLRIHCILYEQDPIADIAPFVYATDLSANGTFLKKSNEECTGSRGRGILMGKNGTFLLDHGDELQLSETVTLVYRSFSAVKQCALTATQKCEKAILAPRYLVTGRLLGEGGYGKVLIGIDQSTQRQLACKIVNLEKLYDRRADLRAPTSNGQWTSSQAISQLPAKVQSCFREFHILKDLSHPNIVHIQKVFWSQSTIYMFQELVAGGDLFSYIEYKQGKIPSIESAVIMRQILKGVEYLHDQDIVHRDLKPDNILITSLDSGARVVITDFGNARFLPNADTQHDCANNKLRRMFSIVGTLEYTAPEIHKANHEIPQAWGYSLSVDMWSIGSITAAILTGEQIFSCRRPFEEDARRVIVQLAAQCDLSVLDDEYHPLWGPIAPAPKDFIKRLLVLNEEDRMTATEALHHVWFTHPMMAAEFEAQYERSIRDWRPRHKDDQLIEQISTWKPASAPMQPVRNMPTDEAQCDDQFASQPEPSLPDNAALEEGMYKHGDNDECAQLRGYYKATTCLIFDKQHAYSEPEYDAPVQQSRRYDASIKGGSGQLQRREIVDLDDLDTPVQNAGSDSTHPRTFRREVTLQVRKSPSTDSEVHEGVEQWWRHRYPATQYHYDTQAETISQEKDEILVQETPPEVFLKPQRPKARDPDRVGHALKKPQGRRPVLEPLSANKVSKPRKVYGRRR</sequence>
<protein>
    <recommendedName>
        <fullName evidence="5">Protein kinase domain-containing protein</fullName>
    </recommendedName>
</protein>
<dbReference type="SMART" id="SM00220">
    <property type="entry name" value="S_TKc"/>
    <property type="match status" value="1"/>
</dbReference>
<dbReference type="GO" id="GO:0005524">
    <property type="term" value="F:ATP binding"/>
    <property type="evidence" value="ECO:0007669"/>
    <property type="project" value="UniProtKB-UniRule"/>
</dbReference>
<dbReference type="GO" id="GO:0005737">
    <property type="term" value="C:cytoplasm"/>
    <property type="evidence" value="ECO:0007669"/>
    <property type="project" value="TreeGrafter"/>
</dbReference>
<dbReference type="GO" id="GO:0051598">
    <property type="term" value="P:meiotic recombination checkpoint signaling"/>
    <property type="evidence" value="ECO:0007669"/>
    <property type="project" value="TreeGrafter"/>
</dbReference>
<dbReference type="InterPro" id="IPR000719">
    <property type="entry name" value="Prot_kinase_dom"/>
</dbReference>
<dbReference type="GO" id="GO:0005634">
    <property type="term" value="C:nucleus"/>
    <property type="evidence" value="ECO:0007669"/>
    <property type="project" value="TreeGrafter"/>
</dbReference>
<dbReference type="Gene3D" id="2.60.200.20">
    <property type="match status" value="1"/>
</dbReference>
<dbReference type="AlphaFoldDB" id="A0A9W8Z9C6"/>
<keyword evidence="1 3" id="KW-0547">Nucleotide-binding</keyword>